<protein>
    <submittedName>
        <fullName evidence="1">Spherulin-4</fullName>
    </submittedName>
</protein>
<dbReference type="PANTHER" id="PTHR35040:SF9">
    <property type="entry name" value="4-LIKE CELL SURFACE PROTEIN, PUTATIVE (AFU_ORTHOLOGUE AFUA_4G14080)-RELATED"/>
    <property type="match status" value="1"/>
</dbReference>
<keyword evidence="2" id="KW-1185">Reference proteome</keyword>
<sequence>MHVFTYLLGTALAMALAVSSTGIIIPLYVWPTDDSTWSPVYEAVLAHPNIGFQVIINPDSGPGNTTYPDGNLITGVSKLNSYNNVQVIGYIATNYAEREQAKVESQIAIYSGWSSYTAKNISVCGIFFDEAPRTNDNTKISYMQSISATAKGRNLNTIVFNPGTTLETGSASEYFKAADLIIEFEKPYSEWTSAIPANELSSSESYKKDAIILHSAPPTADYKAVVQEAQSMGLGALYLTGSDNYMSIDTVPQLAASFVQ</sequence>
<dbReference type="PANTHER" id="PTHR35040">
    <property type="match status" value="1"/>
</dbReference>
<dbReference type="InterPro" id="IPR021986">
    <property type="entry name" value="Spherulin4"/>
</dbReference>
<evidence type="ECO:0000313" key="1">
    <source>
        <dbReference type="EMBL" id="OKO98181.1"/>
    </source>
</evidence>
<name>A0A1Q5TD90_9EURO</name>
<accession>A0A1Q5TD90</accession>
<comment type="caution">
    <text evidence="1">The sequence shown here is derived from an EMBL/GenBank/DDBJ whole genome shotgun (WGS) entry which is preliminary data.</text>
</comment>
<organism evidence="1 2">
    <name type="scientific">Penicillium subrubescens</name>
    <dbReference type="NCBI Taxonomy" id="1316194"/>
    <lineage>
        <taxon>Eukaryota</taxon>
        <taxon>Fungi</taxon>
        <taxon>Dikarya</taxon>
        <taxon>Ascomycota</taxon>
        <taxon>Pezizomycotina</taxon>
        <taxon>Eurotiomycetes</taxon>
        <taxon>Eurotiomycetidae</taxon>
        <taxon>Eurotiales</taxon>
        <taxon>Aspergillaceae</taxon>
        <taxon>Penicillium</taxon>
    </lineage>
</organism>
<reference evidence="1 2" key="1">
    <citation type="submission" date="2016-10" db="EMBL/GenBank/DDBJ databases">
        <title>Genome sequence of the ascomycete fungus Penicillium subrubescens.</title>
        <authorList>
            <person name="De Vries R.P."/>
            <person name="Peng M."/>
            <person name="Dilokpimol A."/>
            <person name="Hilden K."/>
            <person name="Makela M.R."/>
            <person name="Grigoriev I."/>
            <person name="Riley R."/>
            <person name="Granchi Z."/>
        </authorList>
    </citation>
    <scope>NUCLEOTIDE SEQUENCE [LARGE SCALE GENOMIC DNA]</scope>
    <source>
        <strain evidence="1 2">CBS 132785</strain>
    </source>
</reference>
<dbReference type="OrthoDB" id="5342184at2759"/>
<dbReference type="Pfam" id="PF12138">
    <property type="entry name" value="Spherulin4"/>
    <property type="match status" value="1"/>
</dbReference>
<evidence type="ECO:0000313" key="2">
    <source>
        <dbReference type="Proteomes" id="UP000186955"/>
    </source>
</evidence>
<dbReference type="EMBL" id="MNBE01000673">
    <property type="protein sequence ID" value="OKO98181.1"/>
    <property type="molecule type" value="Genomic_DNA"/>
</dbReference>
<dbReference type="AlphaFoldDB" id="A0A1Q5TD90"/>
<proteinExistence type="predicted"/>
<dbReference type="Proteomes" id="UP000186955">
    <property type="component" value="Unassembled WGS sequence"/>
</dbReference>
<gene>
    <name evidence="1" type="ORF">PENSUB_9279</name>
</gene>